<dbReference type="CDD" id="cd18787">
    <property type="entry name" value="SF2_C_DEAD"/>
    <property type="match status" value="1"/>
</dbReference>
<proteinExistence type="inferred from homology"/>
<dbReference type="EMBL" id="KV454209">
    <property type="protein sequence ID" value="ODQ60871.1"/>
    <property type="molecule type" value="Genomic_DNA"/>
</dbReference>
<feature type="domain" description="Helicase ATP-binding" evidence="16">
    <location>
        <begin position="39"/>
        <end position="222"/>
    </location>
</feature>
<evidence type="ECO:0000259" key="16">
    <source>
        <dbReference type="PROSITE" id="PS51192"/>
    </source>
</evidence>
<evidence type="ECO:0000256" key="6">
    <source>
        <dbReference type="ARBA" id="ARBA00022806"/>
    </source>
</evidence>
<name>A0A1E3P615_WICAA</name>
<dbReference type="GO" id="GO:0005730">
    <property type="term" value="C:nucleolus"/>
    <property type="evidence" value="ECO:0007669"/>
    <property type="project" value="UniProtKB-SubCell"/>
</dbReference>
<feature type="domain" description="DEAD-box RNA helicase Q" evidence="18">
    <location>
        <begin position="8"/>
        <end position="36"/>
    </location>
</feature>
<keyword evidence="2" id="KW-0690">Ribosome biogenesis</keyword>
<protein>
    <recommendedName>
        <fullName evidence="14">ATP-dependent RNA helicase</fullName>
        <ecNumber evidence="14">3.6.4.13</ecNumber>
    </recommendedName>
</protein>
<evidence type="ECO:0000256" key="7">
    <source>
        <dbReference type="ARBA" id="ARBA00022840"/>
    </source>
</evidence>
<dbReference type="GeneID" id="30198676"/>
<evidence type="ECO:0000256" key="10">
    <source>
        <dbReference type="ARBA" id="ARBA00023242"/>
    </source>
</evidence>
<keyword evidence="9" id="KW-0175">Coiled coil</keyword>
<evidence type="ECO:0000256" key="8">
    <source>
        <dbReference type="ARBA" id="ARBA00022884"/>
    </source>
</evidence>
<comment type="similarity">
    <text evidence="11">Belongs to the DEAD box helicase family. DDX55/SPB4 subfamily.</text>
</comment>
<dbReference type="GO" id="GO:0000470">
    <property type="term" value="P:maturation of LSU-rRNA"/>
    <property type="evidence" value="ECO:0007669"/>
    <property type="project" value="EnsemblFungi"/>
</dbReference>
<keyword evidence="7 13" id="KW-0067">ATP-binding</keyword>
<evidence type="ECO:0000256" key="5">
    <source>
        <dbReference type="ARBA" id="ARBA00022801"/>
    </source>
</evidence>
<dbReference type="InterPro" id="IPR000629">
    <property type="entry name" value="RNA-helicase_DEAD-box_CS"/>
</dbReference>
<feature type="short sequence motif" description="Q motif" evidence="12">
    <location>
        <begin position="8"/>
        <end position="36"/>
    </location>
</feature>
<feature type="compositionally biased region" description="Acidic residues" evidence="15">
    <location>
        <begin position="551"/>
        <end position="560"/>
    </location>
</feature>
<dbReference type="Pfam" id="PF00271">
    <property type="entry name" value="Helicase_C"/>
    <property type="match status" value="1"/>
</dbReference>
<evidence type="ECO:0000256" key="13">
    <source>
        <dbReference type="RuleBase" id="RU000492"/>
    </source>
</evidence>
<keyword evidence="4 13" id="KW-0547">Nucleotide-binding</keyword>
<keyword evidence="5 13" id="KW-0378">Hydrolase</keyword>
<evidence type="ECO:0000256" key="12">
    <source>
        <dbReference type="PROSITE-ProRule" id="PRU00552"/>
    </source>
</evidence>
<dbReference type="SMART" id="SM00487">
    <property type="entry name" value="DEXDc"/>
    <property type="match status" value="1"/>
</dbReference>
<evidence type="ECO:0000259" key="18">
    <source>
        <dbReference type="PROSITE" id="PS51195"/>
    </source>
</evidence>
<dbReference type="GO" id="GO:0030686">
    <property type="term" value="C:90S preribosome"/>
    <property type="evidence" value="ECO:0007669"/>
    <property type="project" value="EnsemblFungi"/>
</dbReference>
<dbReference type="GO" id="GO:0005654">
    <property type="term" value="C:nucleoplasm"/>
    <property type="evidence" value="ECO:0007669"/>
    <property type="project" value="EnsemblFungi"/>
</dbReference>
<evidence type="ECO:0000256" key="4">
    <source>
        <dbReference type="ARBA" id="ARBA00022741"/>
    </source>
</evidence>
<gene>
    <name evidence="19" type="ORF">WICANDRAFT_27962</name>
</gene>
<comment type="subcellular location">
    <subcellularLocation>
        <location evidence="1">Nucleus</location>
        <location evidence="1">Nucleolus</location>
    </subcellularLocation>
</comment>
<comment type="catalytic activity">
    <reaction evidence="14">
        <text>ATP + H2O = ADP + phosphate + H(+)</text>
        <dbReference type="Rhea" id="RHEA:13065"/>
        <dbReference type="ChEBI" id="CHEBI:15377"/>
        <dbReference type="ChEBI" id="CHEBI:15378"/>
        <dbReference type="ChEBI" id="CHEBI:30616"/>
        <dbReference type="ChEBI" id="CHEBI:43474"/>
        <dbReference type="ChEBI" id="CHEBI:456216"/>
        <dbReference type="EC" id="3.6.4.13"/>
    </reaction>
</comment>
<keyword evidence="10" id="KW-0539">Nucleus</keyword>
<feature type="compositionally biased region" description="Basic and acidic residues" evidence="15">
    <location>
        <begin position="531"/>
        <end position="550"/>
    </location>
</feature>
<evidence type="ECO:0000313" key="19">
    <source>
        <dbReference type="EMBL" id="ODQ60871.1"/>
    </source>
</evidence>
<dbReference type="Proteomes" id="UP000094112">
    <property type="component" value="Unassembled WGS sequence"/>
</dbReference>
<keyword evidence="3" id="KW-0698">rRNA processing</keyword>
<dbReference type="PROSITE" id="PS00039">
    <property type="entry name" value="DEAD_ATP_HELICASE"/>
    <property type="match status" value="1"/>
</dbReference>
<dbReference type="SMART" id="SM01178">
    <property type="entry name" value="DUF4217"/>
    <property type="match status" value="1"/>
</dbReference>
<dbReference type="GO" id="GO:0003723">
    <property type="term" value="F:RNA binding"/>
    <property type="evidence" value="ECO:0007669"/>
    <property type="project" value="UniProtKB-UniRule"/>
</dbReference>
<dbReference type="STRING" id="683960.A0A1E3P615"/>
<feature type="region of interest" description="Disordered" evidence="15">
    <location>
        <begin position="511"/>
        <end position="588"/>
    </location>
</feature>
<dbReference type="SMART" id="SM00490">
    <property type="entry name" value="HELICc"/>
    <property type="match status" value="1"/>
</dbReference>
<keyword evidence="8 14" id="KW-0694">RNA-binding</keyword>
<comment type="function">
    <text evidence="14">RNA helicase.</text>
</comment>
<evidence type="ECO:0000256" key="15">
    <source>
        <dbReference type="SAM" id="MobiDB-lite"/>
    </source>
</evidence>
<feature type="domain" description="Helicase C-terminal" evidence="17">
    <location>
        <begin position="246"/>
        <end position="401"/>
    </location>
</feature>
<dbReference type="PROSITE" id="PS51195">
    <property type="entry name" value="Q_MOTIF"/>
    <property type="match status" value="1"/>
</dbReference>
<dbReference type="OrthoDB" id="7396459at2759"/>
<sequence>MATRSLSWDQLEYDLTPWIKDAISSLGFETMTPVQASTIPLFSKNKDVIVEAVTGSGKTLAFVIPIIERIMRLDPVMIQKRHFNAVIISPTRELSLQIEKVFESVLKFNPKEDGIRTQTLVGGVSSIDEDLRKFQKWNPHILIATPGRLADFLNRGNIVSTKNCEALVLDEADRLLDLAFEKEMNVIFRSLPKQKRVGLFSATILNASANFHKTGMRNPVKIVVNAKNHKPKTLQLNYTIVNPEDKLNQLFNFLDTYHFRKAIVYFPTCLSVDYFYSLFKQLIHDNDLLLTFYSLHGKLKTSSRIKTLEKFDSNNDSKSVLMTTDVAARGIDIENVDLVIQLDPPTDPDVFLHRCGRTGRANNVGQAVVFLNEGREEDYVDFLSVKKIELDELEIKPKTVIKQEQIKKWILKDRLRHDRGVRAYVSFVRYYSKHTASSIFRLQNLDYLGVAKMYGLLRLPKMPELTNYLKDNFPADGYLDTEVNFNDYKYLDPVKEEKRIEEEKIREKREQKIEKKQKIKENTPWSQKVQKKAERNERSAGKDIKKRELELVESGDEDEQVDWKDLVRQSKKEKKQKKQDVVGTFDDL</sequence>
<accession>A0A1E3P615</accession>
<dbReference type="InterPro" id="IPR025313">
    <property type="entry name" value="SPB4-like_CTE"/>
</dbReference>
<dbReference type="InterPro" id="IPR014001">
    <property type="entry name" value="Helicase_ATP-bd"/>
</dbReference>
<dbReference type="InterPro" id="IPR056330">
    <property type="entry name" value="CTT_SPB4"/>
</dbReference>
<dbReference type="EC" id="3.6.4.13" evidence="14"/>
<dbReference type="GO" id="GO:0016887">
    <property type="term" value="F:ATP hydrolysis activity"/>
    <property type="evidence" value="ECO:0007669"/>
    <property type="project" value="RHEA"/>
</dbReference>
<reference evidence="19 20" key="1">
    <citation type="journal article" date="2016" name="Proc. Natl. Acad. Sci. U.S.A.">
        <title>Comparative genomics of biotechnologically important yeasts.</title>
        <authorList>
            <person name="Riley R."/>
            <person name="Haridas S."/>
            <person name="Wolfe K.H."/>
            <person name="Lopes M.R."/>
            <person name="Hittinger C.T."/>
            <person name="Goeker M."/>
            <person name="Salamov A.A."/>
            <person name="Wisecaver J.H."/>
            <person name="Long T.M."/>
            <person name="Calvey C.H."/>
            <person name="Aerts A.L."/>
            <person name="Barry K.W."/>
            <person name="Choi C."/>
            <person name="Clum A."/>
            <person name="Coughlan A.Y."/>
            <person name="Deshpande S."/>
            <person name="Douglass A.P."/>
            <person name="Hanson S.J."/>
            <person name="Klenk H.-P."/>
            <person name="LaButti K.M."/>
            <person name="Lapidus A."/>
            <person name="Lindquist E.A."/>
            <person name="Lipzen A.M."/>
            <person name="Meier-Kolthoff J.P."/>
            <person name="Ohm R.A."/>
            <person name="Otillar R.P."/>
            <person name="Pangilinan J.L."/>
            <person name="Peng Y."/>
            <person name="Rokas A."/>
            <person name="Rosa C.A."/>
            <person name="Scheuner C."/>
            <person name="Sibirny A.A."/>
            <person name="Slot J.C."/>
            <person name="Stielow J.B."/>
            <person name="Sun H."/>
            <person name="Kurtzman C.P."/>
            <person name="Blackwell M."/>
            <person name="Grigoriev I.V."/>
            <person name="Jeffries T.W."/>
        </authorList>
    </citation>
    <scope>NUCLEOTIDE SEQUENCE [LARGE SCALE GENOMIC DNA]</scope>
    <source>
        <strain evidence="20">ATCC 58044 / CBS 1984 / NCYC 433 / NRRL Y-366-8</strain>
    </source>
</reference>
<dbReference type="InterPro" id="IPR001650">
    <property type="entry name" value="Helicase_C-like"/>
</dbReference>
<dbReference type="RefSeq" id="XP_019040078.1">
    <property type="nucleotide sequence ID" value="XM_019181430.1"/>
</dbReference>
<dbReference type="PANTHER" id="PTHR24031">
    <property type="entry name" value="RNA HELICASE"/>
    <property type="match status" value="1"/>
</dbReference>
<evidence type="ECO:0000256" key="2">
    <source>
        <dbReference type="ARBA" id="ARBA00022517"/>
    </source>
</evidence>
<keyword evidence="6 13" id="KW-0347">Helicase</keyword>
<dbReference type="AlphaFoldDB" id="A0A1E3P615"/>
<evidence type="ECO:0000256" key="1">
    <source>
        <dbReference type="ARBA" id="ARBA00004604"/>
    </source>
</evidence>
<evidence type="ECO:0000256" key="14">
    <source>
        <dbReference type="RuleBase" id="RU365068"/>
    </source>
</evidence>
<evidence type="ECO:0000256" key="11">
    <source>
        <dbReference type="ARBA" id="ARBA00038002"/>
    </source>
</evidence>
<dbReference type="GO" id="GO:0005524">
    <property type="term" value="F:ATP binding"/>
    <property type="evidence" value="ECO:0007669"/>
    <property type="project" value="UniProtKB-UniRule"/>
</dbReference>
<evidence type="ECO:0000313" key="20">
    <source>
        <dbReference type="Proteomes" id="UP000094112"/>
    </source>
</evidence>
<comment type="domain">
    <text evidence="14">The Q motif is unique to and characteristic of the DEAD box family of RNA helicases and controls ATP binding and hydrolysis.</text>
</comment>
<dbReference type="Pfam" id="PF23681">
    <property type="entry name" value="CTT_SPB4"/>
    <property type="match status" value="1"/>
</dbReference>
<dbReference type="CDD" id="cd17960">
    <property type="entry name" value="DEADc_DDX55"/>
    <property type="match status" value="1"/>
</dbReference>
<evidence type="ECO:0000259" key="17">
    <source>
        <dbReference type="PROSITE" id="PS51194"/>
    </source>
</evidence>
<dbReference type="PROSITE" id="PS51192">
    <property type="entry name" value="HELICASE_ATP_BIND_1"/>
    <property type="match status" value="1"/>
</dbReference>
<dbReference type="PROSITE" id="PS51194">
    <property type="entry name" value="HELICASE_CTER"/>
    <property type="match status" value="1"/>
</dbReference>
<evidence type="ECO:0000256" key="9">
    <source>
        <dbReference type="ARBA" id="ARBA00023054"/>
    </source>
</evidence>
<feature type="compositionally biased region" description="Basic and acidic residues" evidence="15">
    <location>
        <begin position="561"/>
        <end position="570"/>
    </location>
</feature>
<dbReference type="SUPFAM" id="SSF52540">
    <property type="entry name" value="P-loop containing nucleoside triphosphate hydrolases"/>
    <property type="match status" value="1"/>
</dbReference>
<feature type="compositionally biased region" description="Basic and acidic residues" evidence="15">
    <location>
        <begin position="511"/>
        <end position="521"/>
    </location>
</feature>
<dbReference type="InterPro" id="IPR011545">
    <property type="entry name" value="DEAD/DEAH_box_helicase_dom"/>
</dbReference>
<dbReference type="Pfam" id="PF13959">
    <property type="entry name" value="CTE_SPB4"/>
    <property type="match status" value="1"/>
</dbReference>
<dbReference type="GO" id="GO:0003724">
    <property type="term" value="F:RNA helicase activity"/>
    <property type="evidence" value="ECO:0007669"/>
    <property type="project" value="UniProtKB-EC"/>
</dbReference>
<dbReference type="Pfam" id="PF00270">
    <property type="entry name" value="DEAD"/>
    <property type="match status" value="1"/>
</dbReference>
<dbReference type="InterPro" id="IPR014014">
    <property type="entry name" value="RNA_helicase_DEAD_Q_motif"/>
</dbReference>
<dbReference type="GO" id="GO:1902626">
    <property type="term" value="P:assembly of large subunit precursor of preribosome"/>
    <property type="evidence" value="ECO:0007669"/>
    <property type="project" value="EnsemblFungi"/>
</dbReference>
<keyword evidence="20" id="KW-1185">Reference proteome</keyword>
<dbReference type="GO" id="GO:0030687">
    <property type="term" value="C:preribosome, large subunit precursor"/>
    <property type="evidence" value="ECO:0007669"/>
    <property type="project" value="EnsemblFungi"/>
</dbReference>
<dbReference type="InterPro" id="IPR027417">
    <property type="entry name" value="P-loop_NTPase"/>
</dbReference>
<dbReference type="Gene3D" id="3.40.50.300">
    <property type="entry name" value="P-loop containing nucleotide triphosphate hydrolases"/>
    <property type="match status" value="2"/>
</dbReference>
<organism evidence="19 20">
    <name type="scientific">Wickerhamomyces anomalus (strain ATCC 58044 / CBS 1984 / NCYC 433 / NRRL Y-366-8)</name>
    <name type="common">Yeast</name>
    <name type="synonym">Hansenula anomala</name>
    <dbReference type="NCBI Taxonomy" id="683960"/>
    <lineage>
        <taxon>Eukaryota</taxon>
        <taxon>Fungi</taxon>
        <taxon>Dikarya</taxon>
        <taxon>Ascomycota</taxon>
        <taxon>Saccharomycotina</taxon>
        <taxon>Saccharomycetes</taxon>
        <taxon>Phaffomycetales</taxon>
        <taxon>Wickerhamomycetaceae</taxon>
        <taxon>Wickerhamomyces</taxon>
    </lineage>
</organism>
<evidence type="ECO:0000256" key="3">
    <source>
        <dbReference type="ARBA" id="ARBA00022552"/>
    </source>
</evidence>